<dbReference type="InterPro" id="IPR042115">
    <property type="entry name" value="PriA_3primeBD_sf"/>
</dbReference>
<dbReference type="Gene3D" id="3.40.50.300">
    <property type="entry name" value="P-loop containing nucleotide triphosphate hydrolases"/>
    <property type="match status" value="1"/>
</dbReference>
<evidence type="ECO:0000313" key="5">
    <source>
        <dbReference type="EMBL" id="QBI21545.1"/>
    </source>
</evidence>
<keyword evidence="6" id="KW-1185">Reference proteome</keyword>
<name>A0A411YK26_9ACTN</name>
<sequence>MPQAAPPSEGGGPNGRAPGYARVIVDVRPAHLDHPFDYRIPEGATVGIGQRVRVAFAGRRRTGWVVDLADEPETDPARVRDLALVQGETRWFDRDDLRFYRWVADRWAGTLADVLRHAVPARVAAVDREAAEWPAPPPCTPSRPPPAAAWEAYGAESLLAAADAPDESGAPAFWWRPLADADPAGAVAELAARTLAAGRGVLVIAPEPNAPALDAVAGLDPDRTVDWRAAQGPRSRHRAFLRGRTGHARVAVGERGAVFAPVAELGLVIALDEANPAYKEHRSPRFHARDVALARARFAGVPAVVTGDLPSAALWRLLGDGHVAELRAPRAVETDRAPAVEVIDLADPRPRPRARLSSVADRALARTVGEGGAALVLATRRGEGTALACSGCGERLVCPVCAGSLAAHGSGRGCPTCGWTGSAEPCRRCGDTRTAPLAAGAERLAAELGRAHPAAEVVALEGYDAPGPTERPAIAVATRGAIVDRPGWLGSDRATVLVVPDADALRGRADLEAGEDALRLWMDAARLADHIVLQTREPRAAGVQALVRWDPDGFWRREERWRAELGFPPARTLVRVEAGRHAELVGEQLREALAGIADVLGPDPGGALLVKTARLRGTLRALVPLRAAWGRDDLGVRVDVDPVPAG</sequence>
<keyword evidence="1" id="KW-0547">Nucleotide-binding</keyword>
<dbReference type="PANTHER" id="PTHR30580:SF0">
    <property type="entry name" value="PRIMOSOMAL PROTEIN N"/>
    <property type="match status" value="1"/>
</dbReference>
<evidence type="ECO:0000259" key="4">
    <source>
        <dbReference type="Pfam" id="PF17764"/>
    </source>
</evidence>
<dbReference type="AlphaFoldDB" id="A0A411YK26"/>
<evidence type="ECO:0000256" key="3">
    <source>
        <dbReference type="ARBA" id="ARBA00023125"/>
    </source>
</evidence>
<protein>
    <recommendedName>
        <fullName evidence="4">Primosomal protein N' 3' DNA-binding domain-containing protein</fullName>
    </recommendedName>
</protein>
<reference evidence="5 6" key="1">
    <citation type="submission" date="2019-01" db="EMBL/GenBank/DDBJ databases">
        <title>Egibacter rhizosphaerae EGI 80759T.</title>
        <authorList>
            <person name="Chen D.-D."/>
            <person name="Tian Y."/>
            <person name="Jiao J.-Y."/>
            <person name="Zhang X.-T."/>
            <person name="Zhang Y.-G."/>
            <person name="Zhang Y."/>
            <person name="Xiao M."/>
            <person name="Shu W.-S."/>
            <person name="Li W.-J."/>
        </authorList>
    </citation>
    <scope>NUCLEOTIDE SEQUENCE [LARGE SCALE GENOMIC DNA]</scope>
    <source>
        <strain evidence="5 6">EGI 80759</strain>
    </source>
</reference>
<dbReference type="GO" id="GO:0043138">
    <property type="term" value="F:3'-5' DNA helicase activity"/>
    <property type="evidence" value="ECO:0007669"/>
    <property type="project" value="TreeGrafter"/>
</dbReference>
<organism evidence="5 6">
    <name type="scientific">Egibacter rhizosphaerae</name>
    <dbReference type="NCBI Taxonomy" id="1670831"/>
    <lineage>
        <taxon>Bacteria</taxon>
        <taxon>Bacillati</taxon>
        <taxon>Actinomycetota</taxon>
        <taxon>Nitriliruptoria</taxon>
        <taxon>Egibacterales</taxon>
        <taxon>Egibacteraceae</taxon>
        <taxon>Egibacter</taxon>
    </lineage>
</organism>
<proteinExistence type="predicted"/>
<dbReference type="Gene3D" id="3.40.1440.60">
    <property type="entry name" value="PriA, 3(prime) DNA-binding domain"/>
    <property type="match status" value="1"/>
</dbReference>
<evidence type="ECO:0000256" key="2">
    <source>
        <dbReference type="ARBA" id="ARBA00022840"/>
    </source>
</evidence>
<dbReference type="GO" id="GO:0006310">
    <property type="term" value="P:DNA recombination"/>
    <property type="evidence" value="ECO:0007669"/>
    <property type="project" value="TreeGrafter"/>
</dbReference>
<evidence type="ECO:0000256" key="1">
    <source>
        <dbReference type="ARBA" id="ARBA00022741"/>
    </source>
</evidence>
<dbReference type="GO" id="GO:0003677">
    <property type="term" value="F:DNA binding"/>
    <property type="evidence" value="ECO:0007669"/>
    <property type="project" value="UniProtKB-KW"/>
</dbReference>
<evidence type="ECO:0000313" key="6">
    <source>
        <dbReference type="Proteomes" id="UP000291469"/>
    </source>
</evidence>
<dbReference type="EMBL" id="CP036402">
    <property type="protein sequence ID" value="QBI21545.1"/>
    <property type="molecule type" value="Genomic_DNA"/>
</dbReference>
<accession>A0A411YK26</accession>
<dbReference type="GO" id="GO:0006270">
    <property type="term" value="P:DNA replication initiation"/>
    <property type="evidence" value="ECO:0007669"/>
    <property type="project" value="TreeGrafter"/>
</dbReference>
<dbReference type="Proteomes" id="UP000291469">
    <property type="component" value="Chromosome"/>
</dbReference>
<dbReference type="InterPro" id="IPR041222">
    <property type="entry name" value="PriA_3primeBD"/>
</dbReference>
<dbReference type="InterPro" id="IPR027417">
    <property type="entry name" value="P-loop_NTPase"/>
</dbReference>
<dbReference type="GO" id="GO:0006302">
    <property type="term" value="P:double-strand break repair"/>
    <property type="evidence" value="ECO:0007669"/>
    <property type="project" value="TreeGrafter"/>
</dbReference>
<dbReference type="RefSeq" id="WP_131156537.1">
    <property type="nucleotide sequence ID" value="NZ_CP036402.1"/>
</dbReference>
<keyword evidence="2" id="KW-0067">ATP-binding</keyword>
<dbReference type="Pfam" id="PF17764">
    <property type="entry name" value="PriA_3primeBD"/>
    <property type="match status" value="1"/>
</dbReference>
<keyword evidence="3" id="KW-0238">DNA-binding</keyword>
<dbReference type="OrthoDB" id="3177118at2"/>
<feature type="domain" description="Primosomal protein N' 3' DNA-binding" evidence="4">
    <location>
        <begin position="22"/>
        <end position="120"/>
    </location>
</feature>
<dbReference type="KEGG" id="erz:ER308_19545"/>
<dbReference type="GO" id="GO:0005524">
    <property type="term" value="F:ATP binding"/>
    <property type="evidence" value="ECO:0007669"/>
    <property type="project" value="UniProtKB-KW"/>
</dbReference>
<gene>
    <name evidence="5" type="ORF">ER308_19545</name>
</gene>
<dbReference type="PANTHER" id="PTHR30580">
    <property type="entry name" value="PRIMOSOMAL PROTEIN N"/>
    <property type="match status" value="1"/>
</dbReference>